<gene>
    <name evidence="2" type="ORF">SBRCBS47491_006446</name>
</gene>
<keyword evidence="1" id="KW-0472">Membrane</keyword>
<protein>
    <recommendedName>
        <fullName evidence="4">Integral membrane protein</fullName>
    </recommendedName>
</protein>
<proteinExistence type="predicted"/>
<accession>A0ABP0C786</accession>
<evidence type="ECO:0000313" key="3">
    <source>
        <dbReference type="Proteomes" id="UP001642406"/>
    </source>
</evidence>
<evidence type="ECO:0000313" key="2">
    <source>
        <dbReference type="EMBL" id="CAK7227076.1"/>
    </source>
</evidence>
<feature type="transmembrane region" description="Helical" evidence="1">
    <location>
        <begin position="20"/>
        <end position="45"/>
    </location>
</feature>
<sequence>MLSIATLFDDEQRLLNHVWIILLGLEAALVLYGTIVAFVRGIVAIRRRRPGGLRRAGSSSYGRPRHVTIELPVTAYEYDYYDHSDADMDMDGAVSPSDHYYVDDAYYEDEKYHTPTRSRTPARLFNSPSFKV</sequence>
<comment type="caution">
    <text evidence="2">The sequence shown here is derived from an EMBL/GenBank/DDBJ whole genome shotgun (WGS) entry which is preliminary data.</text>
</comment>
<keyword evidence="1" id="KW-1133">Transmembrane helix</keyword>
<dbReference type="EMBL" id="CAWUHC010000063">
    <property type="protein sequence ID" value="CAK7227076.1"/>
    <property type="molecule type" value="Genomic_DNA"/>
</dbReference>
<evidence type="ECO:0000256" key="1">
    <source>
        <dbReference type="SAM" id="Phobius"/>
    </source>
</evidence>
<organism evidence="2 3">
    <name type="scientific">Sporothrix bragantina</name>
    <dbReference type="NCBI Taxonomy" id="671064"/>
    <lineage>
        <taxon>Eukaryota</taxon>
        <taxon>Fungi</taxon>
        <taxon>Dikarya</taxon>
        <taxon>Ascomycota</taxon>
        <taxon>Pezizomycotina</taxon>
        <taxon>Sordariomycetes</taxon>
        <taxon>Sordariomycetidae</taxon>
        <taxon>Ophiostomatales</taxon>
        <taxon>Ophiostomataceae</taxon>
        <taxon>Sporothrix</taxon>
    </lineage>
</organism>
<name>A0ABP0C786_9PEZI</name>
<dbReference type="Proteomes" id="UP001642406">
    <property type="component" value="Unassembled WGS sequence"/>
</dbReference>
<keyword evidence="3" id="KW-1185">Reference proteome</keyword>
<keyword evidence="1" id="KW-0812">Transmembrane</keyword>
<reference evidence="2 3" key="1">
    <citation type="submission" date="2024-01" db="EMBL/GenBank/DDBJ databases">
        <authorList>
            <person name="Allen C."/>
            <person name="Tagirdzhanova G."/>
        </authorList>
    </citation>
    <scope>NUCLEOTIDE SEQUENCE [LARGE SCALE GENOMIC DNA]</scope>
</reference>
<evidence type="ECO:0008006" key="4">
    <source>
        <dbReference type="Google" id="ProtNLM"/>
    </source>
</evidence>